<evidence type="ECO:0000256" key="3">
    <source>
        <dbReference type="ARBA" id="ARBA00023002"/>
    </source>
</evidence>
<sequence>MFEWLFGKSFDPVKDIPSLEGKVILITGGNAGLGKETVLQLAKHKPKEIFLAARTASKAEAAIDEIQKIVPYSNISFIQLDLTSLQSVKEAAFEFKRRSDRLDILINNAGIMAVPWSKTQEGYEIQFATNHLGHALLTKLLLPTLLKTAEEPNSDVRVINVSSEGHMMAPGIIYDQEKLETYNTWRRYGQSKLANILHARELQRRYPQITATSLHPGVIITDLYASQMKSNPILRVALPLAKSLLTDVPGGAKNTLWAATSNKEVVRTSWYWKPVGSRSGGSFWHAQKADLAKELWEWTEEQLKAVE</sequence>
<evidence type="ECO:0000256" key="1">
    <source>
        <dbReference type="ARBA" id="ARBA00006484"/>
    </source>
</evidence>
<dbReference type="PRINTS" id="PR00081">
    <property type="entry name" value="GDHRDH"/>
</dbReference>
<evidence type="ECO:0000313" key="4">
    <source>
        <dbReference type="EMBL" id="CZT16990.1"/>
    </source>
</evidence>
<dbReference type="SUPFAM" id="SSF51735">
    <property type="entry name" value="NAD(P)-binding Rossmann-fold domains"/>
    <property type="match status" value="1"/>
</dbReference>
<comment type="similarity">
    <text evidence="1">Belongs to the short-chain dehydrogenases/reductases (SDR) family.</text>
</comment>
<dbReference type="EMBL" id="FJUY01000003">
    <property type="protein sequence ID" value="CZT16990.1"/>
    <property type="molecule type" value="Genomic_DNA"/>
</dbReference>
<dbReference type="PANTHER" id="PTHR24320:SF282">
    <property type="entry name" value="WW DOMAIN-CONTAINING OXIDOREDUCTASE"/>
    <property type="match status" value="1"/>
</dbReference>
<keyword evidence="5" id="KW-1185">Reference proteome</keyword>
<reference evidence="4 5" key="1">
    <citation type="submission" date="2016-03" db="EMBL/GenBank/DDBJ databases">
        <authorList>
            <person name="Ploux O."/>
        </authorList>
    </citation>
    <scope>NUCLEOTIDE SEQUENCE [LARGE SCALE GENOMIC DNA]</scope>
    <source>
        <strain evidence="4 5">URUG2</strain>
    </source>
</reference>
<keyword evidence="3" id="KW-0560">Oxidoreductase</keyword>
<dbReference type="PANTHER" id="PTHR24320">
    <property type="entry name" value="RETINOL DEHYDROGENASE"/>
    <property type="match status" value="1"/>
</dbReference>
<organism evidence="4 5">
    <name type="scientific">Ramularia collo-cygni</name>
    <dbReference type="NCBI Taxonomy" id="112498"/>
    <lineage>
        <taxon>Eukaryota</taxon>
        <taxon>Fungi</taxon>
        <taxon>Dikarya</taxon>
        <taxon>Ascomycota</taxon>
        <taxon>Pezizomycotina</taxon>
        <taxon>Dothideomycetes</taxon>
        <taxon>Dothideomycetidae</taxon>
        <taxon>Mycosphaerellales</taxon>
        <taxon>Mycosphaerellaceae</taxon>
        <taxon>Ramularia</taxon>
    </lineage>
</organism>
<evidence type="ECO:0000313" key="5">
    <source>
        <dbReference type="Proteomes" id="UP000225277"/>
    </source>
</evidence>
<evidence type="ECO:0000256" key="2">
    <source>
        <dbReference type="ARBA" id="ARBA00022857"/>
    </source>
</evidence>
<dbReference type="GO" id="GO:0016491">
    <property type="term" value="F:oxidoreductase activity"/>
    <property type="evidence" value="ECO:0007669"/>
    <property type="project" value="UniProtKB-KW"/>
</dbReference>
<dbReference type="Pfam" id="PF00106">
    <property type="entry name" value="adh_short"/>
    <property type="match status" value="1"/>
</dbReference>
<accession>A0A2D3UVE1</accession>
<dbReference type="RefSeq" id="XP_023623883.1">
    <property type="nucleotide sequence ID" value="XM_023768115.1"/>
</dbReference>
<dbReference type="Gene3D" id="3.40.50.720">
    <property type="entry name" value="NAD(P)-binding Rossmann-like Domain"/>
    <property type="match status" value="1"/>
</dbReference>
<dbReference type="AlphaFoldDB" id="A0A2D3UVE1"/>
<dbReference type="InterPro" id="IPR036291">
    <property type="entry name" value="NAD(P)-bd_dom_sf"/>
</dbReference>
<dbReference type="Proteomes" id="UP000225277">
    <property type="component" value="Unassembled WGS sequence"/>
</dbReference>
<gene>
    <name evidence="4" type="ORF">RCC_02822</name>
</gene>
<keyword evidence="2" id="KW-0521">NADP</keyword>
<dbReference type="GeneID" id="35598033"/>
<protein>
    <submittedName>
        <fullName evidence="4">Related to alcohol dehydrogenase homolog Bli-4</fullName>
    </submittedName>
</protein>
<dbReference type="OrthoDB" id="191139at2759"/>
<proteinExistence type="inferred from homology"/>
<name>A0A2D3UVE1_9PEZI</name>
<dbReference type="InterPro" id="IPR002347">
    <property type="entry name" value="SDR_fam"/>
</dbReference>
<dbReference type="STRING" id="112498.A0A2D3UVE1"/>